<accession>A0A7D9CXV7</accession>
<dbReference type="AlphaFoldDB" id="A0A7D9CXV7"/>
<dbReference type="GO" id="GO:0005741">
    <property type="term" value="C:mitochondrial outer membrane"/>
    <property type="evidence" value="ECO:0007669"/>
    <property type="project" value="InterPro"/>
</dbReference>
<gene>
    <name evidence="2" type="ORF">DEBR0S2_03840G</name>
</gene>
<evidence type="ECO:0000313" key="2">
    <source>
        <dbReference type="EMBL" id="VUG17310.1"/>
    </source>
</evidence>
<protein>
    <submittedName>
        <fullName evidence="2">DEBR0S2_03840g1_1</fullName>
    </submittedName>
</protein>
<sequence length="137" mass="14724">MEAAQSSFEEALNSASDALSPNSGDIIQDSAAANILEASSSDVDALDEESVSLSAESDESTELFDTIHVSTFFSFLAKCGVNLVLPFINGVMLGFGEIFAHEFAYKRHWIGARIYPPRRMLAANSANGGKKEKSVLM</sequence>
<reference evidence="2 3" key="1">
    <citation type="submission" date="2019-07" db="EMBL/GenBank/DDBJ databases">
        <authorList>
            <person name="Friedrich A."/>
            <person name="Schacherer J."/>
        </authorList>
    </citation>
    <scope>NUCLEOTIDE SEQUENCE [LARGE SCALE GENOMIC DNA]</scope>
</reference>
<keyword evidence="3" id="KW-1185">Reference proteome</keyword>
<dbReference type="Pfam" id="PF08219">
    <property type="entry name" value="TOM13"/>
    <property type="match status" value="1"/>
</dbReference>
<proteinExistence type="predicted"/>
<feature type="region of interest" description="Disordered" evidence="1">
    <location>
        <begin position="1"/>
        <end position="23"/>
    </location>
</feature>
<name>A0A7D9CXV7_DEKBR</name>
<dbReference type="GO" id="GO:0045040">
    <property type="term" value="P:protein insertion into mitochondrial outer membrane"/>
    <property type="evidence" value="ECO:0007669"/>
    <property type="project" value="TreeGrafter"/>
</dbReference>
<evidence type="ECO:0000313" key="3">
    <source>
        <dbReference type="Proteomes" id="UP000478008"/>
    </source>
</evidence>
<dbReference type="Proteomes" id="UP000478008">
    <property type="component" value="Unassembled WGS sequence"/>
</dbReference>
<dbReference type="PANTHER" id="PTHR28241">
    <property type="entry name" value="MITOCHONDRIAL IMPORT PROTEIN 1"/>
    <property type="match status" value="1"/>
</dbReference>
<organism evidence="2 3">
    <name type="scientific">Dekkera bruxellensis</name>
    <name type="common">Brettanomyces custersii</name>
    <dbReference type="NCBI Taxonomy" id="5007"/>
    <lineage>
        <taxon>Eukaryota</taxon>
        <taxon>Fungi</taxon>
        <taxon>Dikarya</taxon>
        <taxon>Ascomycota</taxon>
        <taxon>Saccharomycotina</taxon>
        <taxon>Pichiomycetes</taxon>
        <taxon>Pichiales</taxon>
        <taxon>Pichiaceae</taxon>
        <taxon>Brettanomyces</taxon>
    </lineage>
</organism>
<evidence type="ECO:0000256" key="1">
    <source>
        <dbReference type="SAM" id="MobiDB-lite"/>
    </source>
</evidence>
<dbReference type="GO" id="GO:0070096">
    <property type="term" value="P:mitochondrial outer membrane translocase complex assembly"/>
    <property type="evidence" value="ECO:0007669"/>
    <property type="project" value="TreeGrafter"/>
</dbReference>
<dbReference type="InterPro" id="IPR013262">
    <property type="entry name" value="OMP_MIM1/TOM13_mt"/>
</dbReference>
<dbReference type="EMBL" id="CABFWN010000002">
    <property type="protein sequence ID" value="VUG17310.1"/>
    <property type="molecule type" value="Genomic_DNA"/>
</dbReference>
<dbReference type="PANTHER" id="PTHR28241:SF1">
    <property type="entry name" value="MITOCHONDRIAL IMPORT PROTEIN 1"/>
    <property type="match status" value="1"/>
</dbReference>